<dbReference type="CDD" id="cd20524">
    <property type="entry name" value="CYCLIN_CCNH_rpt1"/>
    <property type="match status" value="1"/>
</dbReference>
<evidence type="ECO:0000256" key="1">
    <source>
        <dbReference type="ARBA" id="ARBA00008638"/>
    </source>
</evidence>
<dbReference type="GO" id="GO:0016538">
    <property type="term" value="F:cyclin-dependent protein serine/threonine kinase regulator activity"/>
    <property type="evidence" value="ECO:0007669"/>
    <property type="project" value="InterPro"/>
</dbReference>
<dbReference type="InterPro" id="IPR006671">
    <property type="entry name" value="Cyclin_N"/>
</dbReference>
<dbReference type="InterPro" id="IPR013763">
    <property type="entry name" value="Cyclin-like_dom"/>
</dbReference>
<name>A0A1B6DCS3_9HEMI</name>
<dbReference type="InterPro" id="IPR027081">
    <property type="entry name" value="CyclinH/Ccl1"/>
</dbReference>
<dbReference type="AlphaFoldDB" id="A0A1B6DCS3"/>
<dbReference type="GO" id="GO:0070985">
    <property type="term" value="C:transcription factor TFIIK complex"/>
    <property type="evidence" value="ECO:0007669"/>
    <property type="project" value="InterPro"/>
</dbReference>
<dbReference type="SMART" id="SM00385">
    <property type="entry name" value="CYCLIN"/>
    <property type="match status" value="1"/>
</dbReference>
<sequence>MYETSTQKRYWTFSDENELKIKREAANQRYVEKNKDIEDWKDKLLTPSEERTLLSVYGLNLREFCKRFTPPMPKAVVGTAFHYFKRFYVNNTVMDYHPKEILVTAAYLACKVEEFNVSINQFVANIQGDRDKCAEIILNSELLIMEKMNFHLTVHNPYRPIEGLLIDLKTRSGLVQPERLRASIEDLVDKLFLTDACLLYAPSLLALAAVIHSASKLQENVDSYVTDTLLGPANQKKLPRVIEAVRNIRSLVKSIEFPKKEYVKALEARLLVCRNQVNNPDSSIYRDRILKSLNEEDIGRPYIRELDKSSLTMLEMSSA</sequence>
<dbReference type="Pfam" id="PF00134">
    <property type="entry name" value="Cyclin_N"/>
    <property type="match status" value="1"/>
</dbReference>
<evidence type="ECO:0000256" key="5">
    <source>
        <dbReference type="ARBA" id="ARBA00025343"/>
    </source>
</evidence>
<evidence type="ECO:0000256" key="4">
    <source>
        <dbReference type="ARBA" id="ARBA00023306"/>
    </source>
</evidence>
<dbReference type="InterPro" id="IPR036915">
    <property type="entry name" value="Cyclin-like_sf"/>
</dbReference>
<dbReference type="GO" id="GO:0006351">
    <property type="term" value="P:DNA-templated transcription"/>
    <property type="evidence" value="ECO:0007669"/>
    <property type="project" value="InterPro"/>
</dbReference>
<dbReference type="Gene3D" id="1.10.472.10">
    <property type="entry name" value="Cyclin-like"/>
    <property type="match status" value="2"/>
</dbReference>
<dbReference type="CDD" id="cd20525">
    <property type="entry name" value="CYCLIN_CCNH_rpt2"/>
    <property type="match status" value="1"/>
</dbReference>
<evidence type="ECO:0000256" key="6">
    <source>
        <dbReference type="ARBA" id="ARBA00026042"/>
    </source>
</evidence>
<gene>
    <name evidence="9" type="ORF">g.45738</name>
</gene>
<protein>
    <recommendedName>
        <fullName evidence="2">Cyclin-H</fullName>
    </recommendedName>
</protein>
<evidence type="ECO:0000313" key="9">
    <source>
        <dbReference type="EMBL" id="JAS23493.1"/>
    </source>
</evidence>
<evidence type="ECO:0000259" key="8">
    <source>
        <dbReference type="SMART" id="SM00385"/>
    </source>
</evidence>
<organism evidence="9">
    <name type="scientific">Clastoptera arizonana</name>
    <name type="common">Arizona spittle bug</name>
    <dbReference type="NCBI Taxonomy" id="38151"/>
    <lineage>
        <taxon>Eukaryota</taxon>
        <taxon>Metazoa</taxon>
        <taxon>Ecdysozoa</taxon>
        <taxon>Arthropoda</taxon>
        <taxon>Hexapoda</taxon>
        <taxon>Insecta</taxon>
        <taxon>Pterygota</taxon>
        <taxon>Neoptera</taxon>
        <taxon>Paraneoptera</taxon>
        <taxon>Hemiptera</taxon>
        <taxon>Auchenorrhyncha</taxon>
        <taxon>Cercopoidea</taxon>
        <taxon>Clastopteridae</taxon>
        <taxon>Clastoptera</taxon>
    </lineage>
</organism>
<comment type="similarity">
    <text evidence="1">Belongs to the cyclin family. Cyclin C subfamily.</text>
</comment>
<dbReference type="Pfam" id="PF16899">
    <property type="entry name" value="Cyclin_C_2"/>
    <property type="match status" value="1"/>
</dbReference>
<dbReference type="EMBL" id="GEDC01013805">
    <property type="protein sequence ID" value="JAS23493.1"/>
    <property type="molecule type" value="Transcribed_RNA"/>
</dbReference>
<dbReference type="SUPFAM" id="SSF47954">
    <property type="entry name" value="Cyclin-like"/>
    <property type="match status" value="2"/>
</dbReference>
<comment type="subunit">
    <text evidence="6">Associates primarily with CDK7 and MAT1 to form the CAK complex. CAK can further associate with the core-TFIIH to form the TFIIH basal transcription factor.</text>
</comment>
<accession>A0A1B6DCS3</accession>
<dbReference type="GO" id="GO:0006357">
    <property type="term" value="P:regulation of transcription by RNA polymerase II"/>
    <property type="evidence" value="ECO:0007669"/>
    <property type="project" value="InterPro"/>
</dbReference>
<keyword evidence="4" id="KW-0131">Cell cycle</keyword>
<dbReference type="NCBIfam" id="TIGR00569">
    <property type="entry name" value="ccl1"/>
    <property type="match status" value="1"/>
</dbReference>
<dbReference type="InterPro" id="IPR043198">
    <property type="entry name" value="Cyclin/Ssn8"/>
</dbReference>
<reference evidence="9" key="1">
    <citation type="submission" date="2015-12" db="EMBL/GenBank/DDBJ databases">
        <title>De novo transcriptome assembly of four potential Pierce s Disease insect vectors from Arizona vineyards.</title>
        <authorList>
            <person name="Tassone E.E."/>
        </authorList>
    </citation>
    <scope>NUCLEOTIDE SEQUENCE</scope>
</reference>
<feature type="domain" description="Cyclin-like" evidence="8">
    <location>
        <begin position="59"/>
        <end position="146"/>
    </location>
</feature>
<evidence type="ECO:0000256" key="7">
    <source>
        <dbReference type="RuleBase" id="RU000383"/>
    </source>
</evidence>
<dbReference type="PANTHER" id="PTHR10026">
    <property type="entry name" value="CYCLIN"/>
    <property type="match status" value="1"/>
</dbReference>
<dbReference type="FunFam" id="1.10.472.10:FF:000029">
    <property type="entry name" value="Cyclin h"/>
    <property type="match status" value="1"/>
</dbReference>
<evidence type="ECO:0000256" key="3">
    <source>
        <dbReference type="ARBA" id="ARBA00023127"/>
    </source>
</evidence>
<dbReference type="InterPro" id="IPR031658">
    <property type="entry name" value="Cyclin_C_2"/>
</dbReference>
<proteinExistence type="inferred from homology"/>
<evidence type="ECO:0000256" key="2">
    <source>
        <dbReference type="ARBA" id="ARBA00019496"/>
    </source>
</evidence>
<comment type="function">
    <text evidence="5">Regulates CDK7, the catalytic subunit of the CDK-activating kinase (CAK) enzymatic complex. CAK activates the cyclin-associated kinases CDK1, CDK2, CDK4 and CDK6 by threonine phosphorylation. CAK complexed to the core-TFIIH basal transcription factor activates RNA polymerase II by serine phosphorylation of the repetitive C-terminal domain (CTD) of its large subunit (POLR2A), allowing its escape from the promoter and elongation of the transcripts. Involved in cell cycle control and in RNA transcription by RNA polymerase II. Its expression and activity are constant throughout the cell cycle.</text>
</comment>
<keyword evidence="3 7" id="KW-0195">Cyclin</keyword>